<evidence type="ECO:0000256" key="5">
    <source>
        <dbReference type="ARBA" id="ARBA00023136"/>
    </source>
</evidence>
<evidence type="ECO:0000256" key="2">
    <source>
        <dbReference type="ARBA" id="ARBA00022475"/>
    </source>
</evidence>
<feature type="domain" description="Major facilitator superfamily (MFS) profile" evidence="7">
    <location>
        <begin position="1"/>
        <end position="380"/>
    </location>
</feature>
<feature type="transmembrane region" description="Helical" evidence="6">
    <location>
        <begin position="43"/>
        <end position="62"/>
    </location>
</feature>
<keyword evidence="4 6" id="KW-1133">Transmembrane helix</keyword>
<organism evidence="8 9">
    <name type="scientific">Shewanella algicola</name>
    <dbReference type="NCBI Taxonomy" id="640633"/>
    <lineage>
        <taxon>Bacteria</taxon>
        <taxon>Pseudomonadati</taxon>
        <taxon>Pseudomonadota</taxon>
        <taxon>Gammaproteobacteria</taxon>
        <taxon>Alteromonadales</taxon>
        <taxon>Shewanellaceae</taxon>
        <taxon>Shewanella</taxon>
    </lineage>
</organism>
<dbReference type="RefSeq" id="WP_188924063.1">
    <property type="nucleotide sequence ID" value="NZ_BMQI01000006.1"/>
</dbReference>
<dbReference type="InterPro" id="IPR020846">
    <property type="entry name" value="MFS_dom"/>
</dbReference>
<keyword evidence="3 6" id="KW-0812">Transmembrane</keyword>
<sequence>MSHLSKLGSYTLLCIASLTIMVGALVAPGLISISNALGINEYAVWLVTFPALGAVIFAPLAGKSIDKFGAYRSLIIGLILYGALGFAVYWLQGPWFVLSNRILLGGITAVVMASSTVLISQWYVGNERLSMIAKQGMAIELGGVLFLFLGGKLASLYWAYPLSLYLVAWLFLLMLLLFVPRKSPSLSDETQGNAPQAQQGLSLKQVYLFATLAMVVFFTAIVQLPNSMAQQGFNEAVVGNVLAFISLVAVVAAHFMPKVVKYMSTTYLLAVAFAAYALAHIVFANADGMPLLLVGAVFAGVGFGFSIPLLNHMTVEKSAANVRGKNLSYFTMAVFGGQFITSFVEFIPGGVATSFYSSMLLASLVTLALVIMQYSNNKRINQFTTGNT</sequence>
<feature type="transmembrane region" description="Helical" evidence="6">
    <location>
        <begin position="136"/>
        <end position="156"/>
    </location>
</feature>
<evidence type="ECO:0000256" key="4">
    <source>
        <dbReference type="ARBA" id="ARBA00022989"/>
    </source>
</evidence>
<feature type="transmembrane region" description="Helical" evidence="6">
    <location>
        <begin position="12"/>
        <end position="31"/>
    </location>
</feature>
<feature type="transmembrane region" description="Helical" evidence="6">
    <location>
        <begin position="353"/>
        <end position="372"/>
    </location>
</feature>
<dbReference type="InterPro" id="IPR050189">
    <property type="entry name" value="MFS_Efflux_Transporters"/>
</dbReference>
<evidence type="ECO:0000313" key="9">
    <source>
        <dbReference type="Proteomes" id="UP001139408"/>
    </source>
</evidence>
<comment type="caution">
    <text evidence="8">The sequence shown here is derived from an EMBL/GenBank/DDBJ whole genome shotgun (WGS) entry which is preliminary data.</text>
</comment>
<comment type="subcellular location">
    <subcellularLocation>
        <location evidence="1">Cell membrane</location>
        <topology evidence="1">Multi-pass membrane protein</topology>
    </subcellularLocation>
</comment>
<dbReference type="GO" id="GO:0022857">
    <property type="term" value="F:transmembrane transporter activity"/>
    <property type="evidence" value="ECO:0007669"/>
    <property type="project" value="InterPro"/>
</dbReference>
<dbReference type="InterPro" id="IPR011701">
    <property type="entry name" value="MFS"/>
</dbReference>
<dbReference type="InterPro" id="IPR036259">
    <property type="entry name" value="MFS_trans_sf"/>
</dbReference>
<evidence type="ECO:0000256" key="6">
    <source>
        <dbReference type="SAM" id="Phobius"/>
    </source>
</evidence>
<evidence type="ECO:0000313" key="8">
    <source>
        <dbReference type="EMBL" id="MCL1104357.1"/>
    </source>
</evidence>
<feature type="transmembrane region" description="Helical" evidence="6">
    <location>
        <begin position="292"/>
        <end position="315"/>
    </location>
</feature>
<dbReference type="EMBL" id="JAKILJ010000005">
    <property type="protein sequence ID" value="MCL1104357.1"/>
    <property type="molecule type" value="Genomic_DNA"/>
</dbReference>
<dbReference type="PROSITE" id="PS50850">
    <property type="entry name" value="MFS"/>
    <property type="match status" value="1"/>
</dbReference>
<gene>
    <name evidence="8" type="ORF">L2749_03675</name>
</gene>
<feature type="transmembrane region" description="Helical" evidence="6">
    <location>
        <begin position="103"/>
        <end position="124"/>
    </location>
</feature>
<evidence type="ECO:0000259" key="7">
    <source>
        <dbReference type="PROSITE" id="PS50850"/>
    </source>
</evidence>
<feature type="transmembrane region" description="Helical" evidence="6">
    <location>
        <begin position="267"/>
        <end position="286"/>
    </location>
</feature>
<feature type="transmembrane region" description="Helical" evidence="6">
    <location>
        <begin position="74"/>
        <end position="91"/>
    </location>
</feature>
<evidence type="ECO:0000256" key="3">
    <source>
        <dbReference type="ARBA" id="ARBA00022692"/>
    </source>
</evidence>
<dbReference type="SUPFAM" id="SSF103473">
    <property type="entry name" value="MFS general substrate transporter"/>
    <property type="match status" value="1"/>
</dbReference>
<feature type="transmembrane region" description="Helical" evidence="6">
    <location>
        <begin position="162"/>
        <end position="179"/>
    </location>
</feature>
<dbReference type="Proteomes" id="UP001139408">
    <property type="component" value="Unassembled WGS sequence"/>
</dbReference>
<dbReference type="AlphaFoldDB" id="A0A9X1Z6I0"/>
<protein>
    <submittedName>
        <fullName evidence="8">MFS transporter</fullName>
    </submittedName>
</protein>
<accession>A0A9X1Z6I0</accession>
<feature type="transmembrane region" description="Helical" evidence="6">
    <location>
        <begin position="236"/>
        <end position="255"/>
    </location>
</feature>
<dbReference type="PANTHER" id="PTHR43124">
    <property type="entry name" value="PURINE EFFLUX PUMP PBUE"/>
    <property type="match status" value="1"/>
</dbReference>
<feature type="transmembrane region" description="Helical" evidence="6">
    <location>
        <begin position="327"/>
        <end position="347"/>
    </location>
</feature>
<feature type="transmembrane region" description="Helical" evidence="6">
    <location>
        <begin position="206"/>
        <end position="224"/>
    </location>
</feature>
<keyword evidence="2" id="KW-1003">Cell membrane</keyword>
<dbReference type="PANTHER" id="PTHR43124:SF3">
    <property type="entry name" value="CHLORAMPHENICOL EFFLUX PUMP RV0191"/>
    <property type="match status" value="1"/>
</dbReference>
<dbReference type="Pfam" id="PF07690">
    <property type="entry name" value="MFS_1"/>
    <property type="match status" value="1"/>
</dbReference>
<name>A0A9X1Z6I0_9GAMM</name>
<keyword evidence="9" id="KW-1185">Reference proteome</keyword>
<dbReference type="CDD" id="cd17473">
    <property type="entry name" value="MFS_arabinose_efflux_permease_like"/>
    <property type="match status" value="1"/>
</dbReference>
<reference evidence="8" key="1">
    <citation type="submission" date="2022-01" db="EMBL/GenBank/DDBJ databases">
        <title>Whole genome-based taxonomy of the Shewanellaceae.</title>
        <authorList>
            <person name="Martin-Rodriguez A.J."/>
        </authorList>
    </citation>
    <scope>NUCLEOTIDE SEQUENCE</scope>
    <source>
        <strain evidence="8">DSM 23803</strain>
    </source>
</reference>
<evidence type="ECO:0000256" key="1">
    <source>
        <dbReference type="ARBA" id="ARBA00004651"/>
    </source>
</evidence>
<dbReference type="Gene3D" id="1.20.1250.20">
    <property type="entry name" value="MFS general substrate transporter like domains"/>
    <property type="match status" value="1"/>
</dbReference>
<keyword evidence="5 6" id="KW-0472">Membrane</keyword>
<proteinExistence type="predicted"/>
<dbReference type="GO" id="GO:0005886">
    <property type="term" value="C:plasma membrane"/>
    <property type="evidence" value="ECO:0007669"/>
    <property type="project" value="UniProtKB-SubCell"/>
</dbReference>